<sequence>MCCGFWHVVVNVLQNLLVAVRAGDFQHLRVHFTDLIFFCTQATGDNHLTVFVQRFADGFQRFLYGAVDKAAGVDDNHVGVVIAWHHVITFGAQFSQDAFGVHEVFRAAEGDKPDTGLLGYIAHSLKSVQLLERLGQGFYRGWAGICTGELQFA</sequence>
<evidence type="ECO:0000313" key="2">
    <source>
        <dbReference type="Proteomes" id="UP000251197"/>
    </source>
</evidence>
<accession>A0A2X3J5K3</accession>
<dbReference type="Proteomes" id="UP000251197">
    <property type="component" value="Unassembled WGS sequence"/>
</dbReference>
<gene>
    <name evidence="1" type="ORF">NCTC12120_04444</name>
</gene>
<evidence type="ECO:0000313" key="1">
    <source>
        <dbReference type="EMBL" id="SQC91291.1"/>
    </source>
</evidence>
<reference evidence="1 2" key="1">
    <citation type="submission" date="2018-06" db="EMBL/GenBank/DDBJ databases">
        <authorList>
            <consortium name="Pathogen Informatics"/>
            <person name="Doyle S."/>
        </authorList>
    </citation>
    <scope>NUCLEOTIDE SEQUENCE [LARGE SCALE GENOMIC DNA]</scope>
    <source>
        <strain evidence="1 2">NCTC12120</strain>
    </source>
</reference>
<organism evidence="1 2">
    <name type="scientific">Cedecea neteri</name>
    <dbReference type="NCBI Taxonomy" id="158822"/>
    <lineage>
        <taxon>Bacteria</taxon>
        <taxon>Pseudomonadati</taxon>
        <taxon>Pseudomonadota</taxon>
        <taxon>Gammaproteobacteria</taxon>
        <taxon>Enterobacterales</taxon>
        <taxon>Enterobacteriaceae</taxon>
        <taxon>Cedecea</taxon>
    </lineage>
</organism>
<dbReference type="AlphaFoldDB" id="A0A2X3J5K3"/>
<protein>
    <submittedName>
        <fullName evidence="1">Uncharacterized protein</fullName>
    </submittedName>
</protein>
<dbReference type="EMBL" id="UAVU01000007">
    <property type="protein sequence ID" value="SQC91291.1"/>
    <property type="molecule type" value="Genomic_DNA"/>
</dbReference>
<name>A0A2X3J5K3_9ENTR</name>
<proteinExistence type="predicted"/>